<evidence type="ECO:0000313" key="1">
    <source>
        <dbReference type="EMBL" id="KAK6739971.1"/>
    </source>
</evidence>
<comment type="caution">
    <text evidence="1">The sequence shown here is derived from an EMBL/GenBank/DDBJ whole genome shotgun (WGS) entry which is preliminary data.</text>
</comment>
<accession>A0ABR1CNP9</accession>
<gene>
    <name evidence="1" type="primary">Necator_chrIII.g9209</name>
    <name evidence="1" type="ORF">RB195_008444</name>
</gene>
<dbReference type="EMBL" id="JAVFWL010000003">
    <property type="protein sequence ID" value="KAK6739971.1"/>
    <property type="molecule type" value="Genomic_DNA"/>
</dbReference>
<proteinExistence type="predicted"/>
<keyword evidence="2" id="KW-1185">Reference proteome</keyword>
<evidence type="ECO:0000313" key="2">
    <source>
        <dbReference type="Proteomes" id="UP001303046"/>
    </source>
</evidence>
<name>A0ABR1CNP9_NECAM</name>
<dbReference type="Proteomes" id="UP001303046">
    <property type="component" value="Unassembled WGS sequence"/>
</dbReference>
<reference evidence="1 2" key="1">
    <citation type="submission" date="2023-08" db="EMBL/GenBank/DDBJ databases">
        <title>A Necator americanus chromosomal reference genome.</title>
        <authorList>
            <person name="Ilik V."/>
            <person name="Petrzelkova K.J."/>
            <person name="Pardy F."/>
            <person name="Fuh T."/>
            <person name="Niatou-Singa F.S."/>
            <person name="Gouil Q."/>
            <person name="Baker L."/>
            <person name="Ritchie M.E."/>
            <person name="Jex A.R."/>
            <person name="Gazzola D."/>
            <person name="Li H."/>
            <person name="Toshio Fujiwara R."/>
            <person name="Zhan B."/>
            <person name="Aroian R.V."/>
            <person name="Pafco B."/>
            <person name="Schwarz E.M."/>
        </authorList>
    </citation>
    <scope>NUCLEOTIDE SEQUENCE [LARGE SCALE GENOMIC DNA]</scope>
    <source>
        <strain evidence="1 2">Aroian</strain>
        <tissue evidence="1">Whole animal</tissue>
    </source>
</reference>
<protein>
    <submittedName>
        <fullName evidence="1">Uncharacterized protein</fullName>
    </submittedName>
</protein>
<sequence length="218" mass="24756">MVPIRLSRDSTEKSSATLSGLFRERTMNLLTQFTDTSDPEIQLKGREISHVVPEELMETNERRNSNGSGTVMKTSYSTPQLQTPTVAEKFLFPKGDEQKMRKYSVEQKSDSGIVKDTLTQKDSWLSVDGYFTPRETIKRKKEIPQPCHDSVSTERLYMDRPRRSGGGGGGAANAGIRSRITSSKAILTEKDWKEYDLDYLDVAKLQLKRMSEDMKSEF</sequence>
<organism evidence="1 2">
    <name type="scientific">Necator americanus</name>
    <name type="common">Human hookworm</name>
    <dbReference type="NCBI Taxonomy" id="51031"/>
    <lineage>
        <taxon>Eukaryota</taxon>
        <taxon>Metazoa</taxon>
        <taxon>Ecdysozoa</taxon>
        <taxon>Nematoda</taxon>
        <taxon>Chromadorea</taxon>
        <taxon>Rhabditida</taxon>
        <taxon>Rhabditina</taxon>
        <taxon>Rhabditomorpha</taxon>
        <taxon>Strongyloidea</taxon>
        <taxon>Ancylostomatidae</taxon>
        <taxon>Bunostominae</taxon>
        <taxon>Necator</taxon>
    </lineage>
</organism>